<keyword evidence="5" id="KW-0547">Nucleotide-binding</keyword>
<keyword evidence="7 9" id="KW-1133">Transmembrane helix</keyword>
<protein>
    <submittedName>
        <fullName evidence="12">ABC transporter related</fullName>
        <ecNumber evidence="12">3.6.3.27</ecNumber>
    </submittedName>
</protein>
<accession>A0A563W528</accession>
<feature type="transmembrane region" description="Helical" evidence="9">
    <location>
        <begin position="635"/>
        <end position="658"/>
    </location>
</feature>
<dbReference type="GO" id="GO:0016887">
    <property type="term" value="F:ATP hydrolysis activity"/>
    <property type="evidence" value="ECO:0007669"/>
    <property type="project" value="InterPro"/>
</dbReference>
<dbReference type="SUPFAM" id="SSF52540">
    <property type="entry name" value="P-loop containing nucleoside triphosphate hydrolases"/>
    <property type="match status" value="1"/>
</dbReference>
<dbReference type="AlphaFoldDB" id="A0A563W528"/>
<evidence type="ECO:0000256" key="3">
    <source>
        <dbReference type="ARBA" id="ARBA00022475"/>
    </source>
</evidence>
<dbReference type="EC" id="3.6.3.27" evidence="12"/>
<feature type="transmembrane region" description="Helical" evidence="9">
    <location>
        <begin position="417"/>
        <end position="434"/>
    </location>
</feature>
<keyword evidence="3" id="KW-1003">Cell membrane</keyword>
<feature type="transmembrane region" description="Helical" evidence="9">
    <location>
        <begin position="558"/>
        <end position="579"/>
    </location>
</feature>
<dbReference type="Pfam" id="PF00664">
    <property type="entry name" value="ABC_membrane"/>
    <property type="match status" value="1"/>
</dbReference>
<dbReference type="PANTHER" id="PTHR24221:SF654">
    <property type="entry name" value="ATP-BINDING CASSETTE SUB-FAMILY B MEMBER 6"/>
    <property type="match status" value="1"/>
</dbReference>
<feature type="transmembrane region" description="Helical" evidence="9">
    <location>
        <begin position="454"/>
        <end position="474"/>
    </location>
</feature>
<dbReference type="InterPro" id="IPR011527">
    <property type="entry name" value="ABC1_TM_dom"/>
</dbReference>
<dbReference type="Gene3D" id="3.40.50.300">
    <property type="entry name" value="P-loop containing nucleotide triphosphate hydrolases"/>
    <property type="match status" value="1"/>
</dbReference>
<reference evidence="12 13" key="1">
    <citation type="submission" date="2019-01" db="EMBL/GenBank/DDBJ databases">
        <authorList>
            <person name="Brito A."/>
        </authorList>
    </citation>
    <scope>NUCLEOTIDE SEQUENCE [LARGE SCALE GENOMIC DNA]</scope>
    <source>
        <strain evidence="12">1</strain>
    </source>
</reference>
<dbReference type="RefSeq" id="WP_144863719.1">
    <property type="nucleotide sequence ID" value="NZ_LR213773.1"/>
</dbReference>
<evidence type="ECO:0000259" key="11">
    <source>
        <dbReference type="PROSITE" id="PS50929"/>
    </source>
</evidence>
<dbReference type="GO" id="GO:0140359">
    <property type="term" value="F:ABC-type transporter activity"/>
    <property type="evidence" value="ECO:0007669"/>
    <property type="project" value="InterPro"/>
</dbReference>
<dbReference type="PROSITE" id="PS00211">
    <property type="entry name" value="ABC_TRANSPORTER_1"/>
    <property type="match status" value="1"/>
</dbReference>
<evidence type="ECO:0000256" key="1">
    <source>
        <dbReference type="ARBA" id="ARBA00004651"/>
    </source>
</evidence>
<dbReference type="SMART" id="SM00382">
    <property type="entry name" value="AAA"/>
    <property type="match status" value="1"/>
</dbReference>
<sequence length="972" mass="106883">MVSLENQAQFPEKLHNLNSNQPILLNDPQTVWLIESGSVSLFAVTVSDGMTEENRRYLFNCEAGEALFGTIAHPNLIDYQMLAIPMGKVTLLKLDRESLGQLLTNQDFNLAILIDGWLKHFDTNLFGSTVPNIQVKAAGKENFSLNQGQTLQPNLDTVVWLKVREGLVRLLGIKELIITEQIKILPIPDDLWIEASCDTQLTTEITSSLSDVDALLEGISLFHRHFLFCNRLIQKQEQNEELQRLANLDNLNQQVTAEALGELASPLVSQEDNLITGDTPLLVAAGAVGRALGMKINPPAQSEDTKRLEDPLQAVARASRLRTRQVLLRDNWWEQDCGPLIGYIHSEANKQPVALLPKDSSSYELLDPKTRIRILVDGDRAKQVEPVAQMFYRSFADRALSVFDILKFALKGRARDILIIIFTSIAVTLLGMLTPQATAVMIDSSVPDSDRFSLVQIGLGLVIAAFATALFRLAQGFALLRIETTSDASTQSAMWDRLLNLPVSFFRKYTTGDLLSRTNSISQIRRQLGSTILIKLVTSIFALLNLGLLLFYSVPLSFIAIGTAIVIIIVTVLSGVILVRKVRPLLEIEGNIFGQVVQLINGISKLRVAGAEERAFAFWSKDYSKQIKLELSTQLIEDIVAIFNTVMPILTSGILFWFTVHLLNQAETTGKPGLTVGTFLAFNSAFGTFIGGSTEVSNIVTDILQVTPQWQRAQPIVQTLPEVELSKADPGKLIGRISLERVSFRYSPDIPLTLENVSIKAEPGDFIALVGGSGSGKSTIFRLLLGFETPEDGSIYYDGQDLSGLDVSAVRRQLGVVLQNGAIMSGSIFDNLSGGGIITLDEAWQASRMAGFDHDINAMPMGMHTVISEGGGNLSGGQRQRLLIAKALVLKPRILLFDEATSALDNRTQAIVSENLDQLQVTRVVIAHRLSTIRNADRIYVLETGRVVQQGSFDELAAQEGIFSNLMKRQVA</sequence>
<keyword evidence="6" id="KW-0067">ATP-binding</keyword>
<evidence type="ECO:0000256" key="7">
    <source>
        <dbReference type="ARBA" id="ARBA00022989"/>
    </source>
</evidence>
<dbReference type="Gene3D" id="1.20.1560.10">
    <property type="entry name" value="ABC transporter type 1, transmembrane domain"/>
    <property type="match status" value="1"/>
</dbReference>
<dbReference type="EMBL" id="CAACVJ010000698">
    <property type="protein sequence ID" value="VEP18776.1"/>
    <property type="molecule type" value="Genomic_DNA"/>
</dbReference>
<evidence type="ECO:0000256" key="8">
    <source>
        <dbReference type="ARBA" id="ARBA00023136"/>
    </source>
</evidence>
<dbReference type="OrthoDB" id="516912at2"/>
<proteinExistence type="predicted"/>
<name>A0A563W528_9CYAN</name>
<dbReference type="Pfam" id="PF00005">
    <property type="entry name" value="ABC_tran"/>
    <property type="match status" value="1"/>
</dbReference>
<dbReference type="GO" id="GO:0005524">
    <property type="term" value="F:ATP binding"/>
    <property type="evidence" value="ECO:0007669"/>
    <property type="project" value="UniProtKB-KW"/>
</dbReference>
<evidence type="ECO:0000313" key="12">
    <source>
        <dbReference type="EMBL" id="VEP18776.1"/>
    </source>
</evidence>
<evidence type="ECO:0000256" key="6">
    <source>
        <dbReference type="ARBA" id="ARBA00022840"/>
    </source>
</evidence>
<evidence type="ECO:0000256" key="9">
    <source>
        <dbReference type="SAM" id="Phobius"/>
    </source>
</evidence>
<dbReference type="InterPro" id="IPR003439">
    <property type="entry name" value="ABC_transporter-like_ATP-bd"/>
</dbReference>
<feature type="domain" description="ABC transporter" evidence="10">
    <location>
        <begin position="737"/>
        <end position="969"/>
    </location>
</feature>
<dbReference type="NCBIfam" id="TIGR03797">
    <property type="entry name" value="NHLM_micro_ABC2"/>
    <property type="match status" value="1"/>
</dbReference>
<keyword evidence="8 9" id="KW-0472">Membrane</keyword>
<evidence type="ECO:0000256" key="4">
    <source>
        <dbReference type="ARBA" id="ARBA00022692"/>
    </source>
</evidence>
<keyword evidence="12" id="KW-0378">Hydrolase</keyword>
<evidence type="ECO:0000256" key="5">
    <source>
        <dbReference type="ARBA" id="ARBA00022741"/>
    </source>
</evidence>
<keyword evidence="4 9" id="KW-0812">Transmembrane</keyword>
<dbReference type="InterPro" id="IPR022515">
    <property type="entry name" value="NHPM_micro_ABC2"/>
</dbReference>
<keyword evidence="13" id="KW-1185">Reference proteome</keyword>
<dbReference type="InterPro" id="IPR017871">
    <property type="entry name" value="ABC_transporter-like_CS"/>
</dbReference>
<organism evidence="12 13">
    <name type="scientific">Hyella patelloides LEGE 07179</name>
    <dbReference type="NCBI Taxonomy" id="945734"/>
    <lineage>
        <taxon>Bacteria</taxon>
        <taxon>Bacillati</taxon>
        <taxon>Cyanobacteriota</taxon>
        <taxon>Cyanophyceae</taxon>
        <taxon>Pleurocapsales</taxon>
        <taxon>Hyellaceae</taxon>
        <taxon>Hyella</taxon>
    </lineage>
</organism>
<comment type="subcellular location">
    <subcellularLocation>
        <location evidence="1">Cell membrane</location>
        <topology evidence="1">Multi-pass membrane protein</topology>
    </subcellularLocation>
</comment>
<dbReference type="InterPro" id="IPR027417">
    <property type="entry name" value="P-loop_NTPase"/>
</dbReference>
<evidence type="ECO:0000259" key="10">
    <source>
        <dbReference type="PROSITE" id="PS50893"/>
    </source>
</evidence>
<feature type="transmembrane region" description="Helical" evidence="9">
    <location>
        <begin position="532"/>
        <end position="552"/>
    </location>
</feature>
<evidence type="ECO:0000313" key="13">
    <source>
        <dbReference type="Proteomes" id="UP000320055"/>
    </source>
</evidence>
<dbReference type="FunFam" id="3.40.50.300:FF:000299">
    <property type="entry name" value="ABC transporter ATP-binding protein/permease"/>
    <property type="match status" value="1"/>
</dbReference>
<dbReference type="PROSITE" id="PS50929">
    <property type="entry name" value="ABC_TM1F"/>
    <property type="match status" value="1"/>
</dbReference>
<dbReference type="PROSITE" id="PS50893">
    <property type="entry name" value="ABC_TRANSPORTER_2"/>
    <property type="match status" value="1"/>
</dbReference>
<dbReference type="Proteomes" id="UP000320055">
    <property type="component" value="Unassembled WGS sequence"/>
</dbReference>
<dbReference type="GO" id="GO:0034040">
    <property type="term" value="F:ATPase-coupled lipid transmembrane transporter activity"/>
    <property type="evidence" value="ECO:0007669"/>
    <property type="project" value="TreeGrafter"/>
</dbReference>
<dbReference type="InterPro" id="IPR003593">
    <property type="entry name" value="AAA+_ATPase"/>
</dbReference>
<dbReference type="SUPFAM" id="SSF90123">
    <property type="entry name" value="ABC transporter transmembrane region"/>
    <property type="match status" value="1"/>
</dbReference>
<evidence type="ECO:0000256" key="2">
    <source>
        <dbReference type="ARBA" id="ARBA00022448"/>
    </source>
</evidence>
<feature type="domain" description="ABC transmembrane type-1" evidence="11">
    <location>
        <begin position="418"/>
        <end position="705"/>
    </location>
</feature>
<gene>
    <name evidence="12" type="ORF">H1P_90023</name>
</gene>
<dbReference type="GO" id="GO:0005886">
    <property type="term" value="C:plasma membrane"/>
    <property type="evidence" value="ECO:0007669"/>
    <property type="project" value="UniProtKB-SubCell"/>
</dbReference>
<keyword evidence="2" id="KW-0813">Transport</keyword>
<dbReference type="PANTHER" id="PTHR24221">
    <property type="entry name" value="ATP-BINDING CASSETTE SUB-FAMILY B"/>
    <property type="match status" value="1"/>
</dbReference>
<dbReference type="InterPro" id="IPR036640">
    <property type="entry name" value="ABC1_TM_sf"/>
</dbReference>
<dbReference type="InterPro" id="IPR039421">
    <property type="entry name" value="Type_1_exporter"/>
</dbReference>